<dbReference type="OrthoDB" id="3173428at2"/>
<name>A0A229QXX0_9PSEU</name>
<dbReference type="Gene3D" id="2.30.40.10">
    <property type="entry name" value="Urease, subunit C, domain 1"/>
    <property type="match status" value="1"/>
</dbReference>
<feature type="domain" description="Amidohydrolase 3" evidence="1">
    <location>
        <begin position="45"/>
        <end position="185"/>
    </location>
</feature>
<proteinExistence type="predicted"/>
<dbReference type="Gene3D" id="3.10.310.70">
    <property type="match status" value="1"/>
</dbReference>
<protein>
    <submittedName>
        <fullName evidence="2">Amidohydrolase</fullName>
    </submittedName>
</protein>
<evidence type="ECO:0000313" key="2">
    <source>
        <dbReference type="EMBL" id="OXM39263.1"/>
    </source>
</evidence>
<evidence type="ECO:0000259" key="1">
    <source>
        <dbReference type="Pfam" id="PF07969"/>
    </source>
</evidence>
<dbReference type="InterPro" id="IPR013108">
    <property type="entry name" value="Amidohydro_3"/>
</dbReference>
<keyword evidence="3" id="KW-1185">Reference proteome</keyword>
<evidence type="ECO:0000313" key="3">
    <source>
        <dbReference type="Proteomes" id="UP000215223"/>
    </source>
</evidence>
<comment type="caution">
    <text evidence="2">The sequence shown here is derived from an EMBL/GenBank/DDBJ whole genome shotgun (WGS) entry which is preliminary data.</text>
</comment>
<dbReference type="PANTHER" id="PTHR22642:SF2">
    <property type="entry name" value="PROTEIN LONG AFTER FAR-RED 3"/>
    <property type="match status" value="1"/>
</dbReference>
<reference evidence="2 3" key="1">
    <citation type="submission" date="2017-07" db="EMBL/GenBank/DDBJ databases">
        <title>Amycolatopsis thailandensis Genome sequencing and assembly.</title>
        <authorList>
            <person name="Kaur N."/>
            <person name="Mayilraj S."/>
        </authorList>
    </citation>
    <scope>NUCLEOTIDE SEQUENCE [LARGE SCALE GENOMIC DNA]</scope>
    <source>
        <strain evidence="2 3">JCM 16380</strain>
    </source>
</reference>
<sequence>MTADLILTNATVYTVDGARPWASSLAIKDGRVLSLEDIERGPNTEVVDLDGAFVMPGLVDVHNHHALAGRAALFELTFGLDAGLDDILAAVRSHAAALGPDEWVVGGAWASTLVSTLSRTSARHALDEAAGGRPVMLSDDSRHNRWVSSRALELAGVTTSTADPAGGEIVRDPSTGEPVGVLLEAAGVAV</sequence>
<feature type="non-terminal residue" evidence="2">
    <location>
        <position position="190"/>
    </location>
</feature>
<dbReference type="GO" id="GO:0016810">
    <property type="term" value="F:hydrolase activity, acting on carbon-nitrogen (but not peptide) bonds"/>
    <property type="evidence" value="ECO:0007669"/>
    <property type="project" value="InterPro"/>
</dbReference>
<dbReference type="EMBL" id="NMQT01000388">
    <property type="protein sequence ID" value="OXM39263.1"/>
    <property type="molecule type" value="Genomic_DNA"/>
</dbReference>
<dbReference type="InterPro" id="IPR011059">
    <property type="entry name" value="Metal-dep_hydrolase_composite"/>
</dbReference>
<dbReference type="Pfam" id="PF07969">
    <property type="entry name" value="Amidohydro_3"/>
    <property type="match status" value="1"/>
</dbReference>
<keyword evidence="2" id="KW-0378">Hydrolase</keyword>
<accession>A0A229QXX0</accession>
<dbReference type="Proteomes" id="UP000215223">
    <property type="component" value="Unassembled WGS sequence"/>
</dbReference>
<dbReference type="PANTHER" id="PTHR22642">
    <property type="entry name" value="IMIDAZOLONEPROPIONASE"/>
    <property type="match status" value="1"/>
</dbReference>
<dbReference type="AlphaFoldDB" id="A0A229QXX0"/>
<dbReference type="SUPFAM" id="SSF51338">
    <property type="entry name" value="Composite domain of metallo-dependent hydrolases"/>
    <property type="match status" value="1"/>
</dbReference>
<gene>
    <name evidence="2" type="ORF">CFP71_43065</name>
</gene>
<organism evidence="2 3">
    <name type="scientific">Amycolatopsis thailandensis</name>
    <dbReference type="NCBI Taxonomy" id="589330"/>
    <lineage>
        <taxon>Bacteria</taxon>
        <taxon>Bacillati</taxon>
        <taxon>Actinomycetota</taxon>
        <taxon>Actinomycetes</taxon>
        <taxon>Pseudonocardiales</taxon>
        <taxon>Pseudonocardiaceae</taxon>
        <taxon>Amycolatopsis</taxon>
    </lineage>
</organism>
<dbReference type="RefSeq" id="WP_143267350.1">
    <property type="nucleotide sequence ID" value="NZ_NMQT01000388.1"/>
</dbReference>